<gene>
    <name evidence="3" type="ORF">BDV96DRAFT_504275</name>
</gene>
<evidence type="ECO:0000313" key="3">
    <source>
        <dbReference type="EMBL" id="KAF2108441.1"/>
    </source>
</evidence>
<dbReference type="PANTHER" id="PTHR34598:SF3">
    <property type="entry name" value="OXIDOREDUCTASE AN1597"/>
    <property type="match status" value="1"/>
</dbReference>
<comment type="similarity">
    <text evidence="2">Belongs to the asaB hydroxylase/desaturase family.</text>
</comment>
<keyword evidence="1" id="KW-0560">Oxidoreductase</keyword>
<accession>A0A6A5YQN2</accession>
<protein>
    <recommendedName>
        <fullName evidence="5">Methyltransferase</fullName>
    </recommendedName>
</protein>
<dbReference type="InterPro" id="IPR044053">
    <property type="entry name" value="AsaB-like"/>
</dbReference>
<sequence length="272" mass="31016">MQADLVFWKPLDEPLEPLDFTKPGTEEKFDALERLNESRSVSVHDIRGQESSFSLDRNGFQYVDHEVSGLKDRKSDDEIKELLIPLTEELVKNVTGAYKTITFTSRVRSLAEDSSKRADNRAPAHSVHTDFTPAGALQQLTSILAKHPDAETLKSSRIMVINVWRPLKEIKKDPLAVCDWASVDTKDIVPNRMIFQAGFWNELGKLNWNGKQRWYTMEGQTPAEPLLFKQFDSKWVEEGGMTVPHSAFVDPEFVDEEARASIEIKMFAFVDE</sequence>
<reference evidence="3" key="1">
    <citation type="journal article" date="2020" name="Stud. Mycol.">
        <title>101 Dothideomycetes genomes: a test case for predicting lifestyles and emergence of pathogens.</title>
        <authorList>
            <person name="Haridas S."/>
            <person name="Albert R."/>
            <person name="Binder M."/>
            <person name="Bloem J."/>
            <person name="Labutti K."/>
            <person name="Salamov A."/>
            <person name="Andreopoulos B."/>
            <person name="Baker S."/>
            <person name="Barry K."/>
            <person name="Bills G."/>
            <person name="Bluhm B."/>
            <person name="Cannon C."/>
            <person name="Castanera R."/>
            <person name="Culley D."/>
            <person name="Daum C."/>
            <person name="Ezra D."/>
            <person name="Gonzalez J."/>
            <person name="Henrissat B."/>
            <person name="Kuo A."/>
            <person name="Liang C."/>
            <person name="Lipzen A."/>
            <person name="Lutzoni F."/>
            <person name="Magnuson J."/>
            <person name="Mondo S."/>
            <person name="Nolan M."/>
            <person name="Ohm R."/>
            <person name="Pangilinan J."/>
            <person name="Park H.-J."/>
            <person name="Ramirez L."/>
            <person name="Alfaro M."/>
            <person name="Sun H."/>
            <person name="Tritt A."/>
            <person name="Yoshinaga Y."/>
            <person name="Zwiers L.-H."/>
            <person name="Turgeon B."/>
            <person name="Goodwin S."/>
            <person name="Spatafora J."/>
            <person name="Crous P."/>
            <person name="Grigoriev I."/>
        </authorList>
    </citation>
    <scope>NUCLEOTIDE SEQUENCE</scope>
    <source>
        <strain evidence="3">CBS 627.86</strain>
    </source>
</reference>
<evidence type="ECO:0000313" key="4">
    <source>
        <dbReference type="Proteomes" id="UP000799770"/>
    </source>
</evidence>
<dbReference type="AlphaFoldDB" id="A0A6A5YQN2"/>
<evidence type="ECO:0008006" key="5">
    <source>
        <dbReference type="Google" id="ProtNLM"/>
    </source>
</evidence>
<dbReference type="Proteomes" id="UP000799770">
    <property type="component" value="Unassembled WGS sequence"/>
</dbReference>
<dbReference type="EMBL" id="ML977347">
    <property type="protein sequence ID" value="KAF2108441.1"/>
    <property type="molecule type" value="Genomic_DNA"/>
</dbReference>
<evidence type="ECO:0000256" key="2">
    <source>
        <dbReference type="ARBA" id="ARBA00023604"/>
    </source>
</evidence>
<organism evidence="3 4">
    <name type="scientific">Lophiotrema nucula</name>
    <dbReference type="NCBI Taxonomy" id="690887"/>
    <lineage>
        <taxon>Eukaryota</taxon>
        <taxon>Fungi</taxon>
        <taxon>Dikarya</taxon>
        <taxon>Ascomycota</taxon>
        <taxon>Pezizomycotina</taxon>
        <taxon>Dothideomycetes</taxon>
        <taxon>Pleosporomycetidae</taxon>
        <taxon>Pleosporales</taxon>
        <taxon>Lophiotremataceae</taxon>
        <taxon>Lophiotrema</taxon>
    </lineage>
</organism>
<dbReference type="OrthoDB" id="412788at2759"/>
<dbReference type="PANTHER" id="PTHR34598">
    <property type="entry name" value="BLL6449 PROTEIN"/>
    <property type="match status" value="1"/>
</dbReference>
<dbReference type="GO" id="GO:0016491">
    <property type="term" value="F:oxidoreductase activity"/>
    <property type="evidence" value="ECO:0007669"/>
    <property type="project" value="UniProtKB-KW"/>
</dbReference>
<dbReference type="NCBIfam" id="NF041278">
    <property type="entry name" value="CmcJ_NvfI_EfuI"/>
    <property type="match status" value="1"/>
</dbReference>
<keyword evidence="4" id="KW-1185">Reference proteome</keyword>
<evidence type="ECO:0000256" key="1">
    <source>
        <dbReference type="ARBA" id="ARBA00023002"/>
    </source>
</evidence>
<name>A0A6A5YQN2_9PLEO</name>
<proteinExistence type="inferred from homology"/>